<evidence type="ECO:0000313" key="2">
    <source>
        <dbReference type="Proteomes" id="UP000187012"/>
    </source>
</evidence>
<dbReference type="STRING" id="1247936.BN2475_1070022"/>
<reference evidence="1 2" key="1">
    <citation type="submission" date="2016-12" db="EMBL/GenBank/DDBJ databases">
        <authorList>
            <person name="Song W.-J."/>
            <person name="Kurnit D.M."/>
        </authorList>
    </citation>
    <scope>NUCLEOTIDE SEQUENCE [LARGE SCALE GENOMIC DNA]</scope>
    <source>
        <strain evidence="1 2">STM7296</strain>
    </source>
</reference>
<dbReference type="Proteomes" id="UP000187012">
    <property type="component" value="Unassembled WGS sequence"/>
</dbReference>
<name>A0A1N7SMR2_9BURK</name>
<gene>
    <name evidence="1" type="ORF">BN2475_1070022</name>
</gene>
<evidence type="ECO:0000313" key="1">
    <source>
        <dbReference type="EMBL" id="SIT48660.1"/>
    </source>
</evidence>
<accession>A0A1N7SMR2</accession>
<dbReference type="AlphaFoldDB" id="A0A1N7SMR2"/>
<dbReference type="EMBL" id="CYGX02000107">
    <property type="protein sequence ID" value="SIT48660.1"/>
    <property type="molecule type" value="Genomic_DNA"/>
</dbReference>
<organism evidence="1 2">
    <name type="scientific">Paraburkholderia ribeironis</name>
    <dbReference type="NCBI Taxonomy" id="1247936"/>
    <lineage>
        <taxon>Bacteria</taxon>
        <taxon>Pseudomonadati</taxon>
        <taxon>Pseudomonadota</taxon>
        <taxon>Betaproteobacteria</taxon>
        <taxon>Burkholderiales</taxon>
        <taxon>Burkholderiaceae</taxon>
        <taxon>Paraburkholderia</taxon>
    </lineage>
</organism>
<proteinExistence type="predicted"/>
<sequence>MAAGPSDAQESIPVFGCRRRRRMQAGRHEQGGQRMLAVAAVAAAVAVADRPDGPGISEVVEPIAAA</sequence>
<keyword evidence="2" id="KW-1185">Reference proteome</keyword>
<protein>
    <submittedName>
        <fullName evidence="1">Uncharacterized protein</fullName>
    </submittedName>
</protein>